<reference evidence="2 3" key="1">
    <citation type="submission" date="2018-11" db="EMBL/GenBank/DDBJ databases">
        <title>Sequencing the genomes of 1000 actinobacteria strains.</title>
        <authorList>
            <person name="Klenk H.-P."/>
        </authorList>
    </citation>
    <scope>NUCLEOTIDE SEQUENCE [LARGE SCALE GENOMIC DNA]</scope>
    <source>
        <strain evidence="2 3">DSM 13521</strain>
    </source>
</reference>
<sequence>MRLRTAARVALVPVALALALGACARPGTAATVNGVRITDAELAAVASDYARLNLPADAPTVLSDVVATVPLMEAGERLGFGASREQAVALLDQTATANGVEPFEYSEPMIAIAQRVVMLSSIEDEQTQAELVSAFGEADITINPRFGTFDATTGLGPASWEWIIGSGSDALAAG</sequence>
<keyword evidence="3" id="KW-1185">Reference proteome</keyword>
<dbReference type="EMBL" id="RKHQ01000001">
    <property type="protein sequence ID" value="ROR95873.1"/>
    <property type="molecule type" value="Genomic_DNA"/>
</dbReference>
<dbReference type="RefSeq" id="WP_123738127.1">
    <property type="nucleotide sequence ID" value="NZ_RKHQ01000001.1"/>
</dbReference>
<feature type="signal peptide" evidence="1">
    <location>
        <begin position="1"/>
        <end position="24"/>
    </location>
</feature>
<evidence type="ECO:0000313" key="3">
    <source>
        <dbReference type="Proteomes" id="UP000275356"/>
    </source>
</evidence>
<dbReference type="AlphaFoldDB" id="A0A3N2D7V8"/>
<dbReference type="PROSITE" id="PS51257">
    <property type="entry name" value="PROKAR_LIPOPROTEIN"/>
    <property type="match status" value="1"/>
</dbReference>
<name>A0A3N2D7V8_9MICO</name>
<evidence type="ECO:0008006" key="4">
    <source>
        <dbReference type="Google" id="ProtNLM"/>
    </source>
</evidence>
<accession>A0A3N2D7V8</accession>
<evidence type="ECO:0000256" key="1">
    <source>
        <dbReference type="SAM" id="SignalP"/>
    </source>
</evidence>
<organism evidence="2 3">
    <name type="scientific">Salana multivorans</name>
    <dbReference type="NCBI Taxonomy" id="120377"/>
    <lineage>
        <taxon>Bacteria</taxon>
        <taxon>Bacillati</taxon>
        <taxon>Actinomycetota</taxon>
        <taxon>Actinomycetes</taxon>
        <taxon>Micrococcales</taxon>
        <taxon>Beutenbergiaceae</taxon>
        <taxon>Salana</taxon>
    </lineage>
</organism>
<keyword evidence="1" id="KW-0732">Signal</keyword>
<dbReference type="Proteomes" id="UP000275356">
    <property type="component" value="Unassembled WGS sequence"/>
</dbReference>
<gene>
    <name evidence="2" type="ORF">EDD28_0436</name>
</gene>
<dbReference type="OrthoDB" id="4870416at2"/>
<protein>
    <recommendedName>
        <fullName evidence="4">SurA-like protein</fullName>
    </recommendedName>
</protein>
<evidence type="ECO:0000313" key="2">
    <source>
        <dbReference type="EMBL" id="ROR95873.1"/>
    </source>
</evidence>
<feature type="chain" id="PRO_5018272631" description="SurA-like protein" evidence="1">
    <location>
        <begin position="25"/>
        <end position="174"/>
    </location>
</feature>
<proteinExistence type="predicted"/>
<comment type="caution">
    <text evidence="2">The sequence shown here is derived from an EMBL/GenBank/DDBJ whole genome shotgun (WGS) entry which is preliminary data.</text>
</comment>